<evidence type="ECO:0000259" key="1">
    <source>
        <dbReference type="PROSITE" id="PS00028"/>
    </source>
</evidence>
<proteinExistence type="predicted"/>
<gene>
    <name evidence="2" type="ORF">TorRG33x02_350200</name>
</gene>
<dbReference type="EMBL" id="JXTC01000853">
    <property type="protein sequence ID" value="PON36026.1"/>
    <property type="molecule type" value="Genomic_DNA"/>
</dbReference>
<dbReference type="InParanoid" id="A0A2P5AHK9"/>
<accession>A0A2P5AHK9</accession>
<name>A0A2P5AHK9_TREOI</name>
<feature type="non-terminal residue" evidence="2">
    <location>
        <position position="1"/>
    </location>
</feature>
<dbReference type="Proteomes" id="UP000237000">
    <property type="component" value="Unassembled WGS sequence"/>
</dbReference>
<keyword evidence="3" id="KW-1185">Reference proteome</keyword>
<evidence type="ECO:0000313" key="2">
    <source>
        <dbReference type="EMBL" id="PON36026.1"/>
    </source>
</evidence>
<evidence type="ECO:0000313" key="3">
    <source>
        <dbReference type="Proteomes" id="UP000237000"/>
    </source>
</evidence>
<reference evidence="3" key="1">
    <citation type="submission" date="2016-06" db="EMBL/GenBank/DDBJ databases">
        <title>Parallel loss of symbiosis genes in relatives of nitrogen-fixing non-legume Parasponia.</title>
        <authorList>
            <person name="Van Velzen R."/>
            <person name="Holmer R."/>
            <person name="Bu F."/>
            <person name="Rutten L."/>
            <person name="Van Zeijl A."/>
            <person name="Liu W."/>
            <person name="Santuari L."/>
            <person name="Cao Q."/>
            <person name="Sharma T."/>
            <person name="Shen D."/>
            <person name="Roswanjaya Y."/>
            <person name="Wardhani T."/>
            <person name="Kalhor M.S."/>
            <person name="Jansen J."/>
            <person name="Van den Hoogen J."/>
            <person name="Gungor B."/>
            <person name="Hartog M."/>
            <person name="Hontelez J."/>
            <person name="Verver J."/>
            <person name="Yang W.-C."/>
            <person name="Schijlen E."/>
            <person name="Repin R."/>
            <person name="Schilthuizen M."/>
            <person name="Schranz E."/>
            <person name="Heidstra R."/>
            <person name="Miyata K."/>
            <person name="Fedorova E."/>
            <person name="Kohlen W."/>
            <person name="Bisseling T."/>
            <person name="Smit S."/>
            <person name="Geurts R."/>
        </authorList>
    </citation>
    <scope>NUCLEOTIDE SEQUENCE [LARGE SCALE GENOMIC DNA]</scope>
    <source>
        <strain evidence="3">cv. RG33-2</strain>
    </source>
</reference>
<feature type="domain" description="C2H2-type" evidence="1">
    <location>
        <begin position="97"/>
        <end position="120"/>
    </location>
</feature>
<sequence length="151" mass="17617">SLVWMNYDYTIIHDYKFSDLKGVSKSGGSIHISLKSSSETETDLCLELVPRPDALDNLYELLGKLFERETRITNDIDVASLHRSRHHSVVPAPKIGCTFLRCTAKFTSKRGFHLHQMRIHYRYLMQCESCSSRFNDHEVFMEHDCSIYRLE</sequence>
<comment type="caution">
    <text evidence="2">The sequence shown here is derived from an EMBL/GenBank/DDBJ whole genome shotgun (WGS) entry which is preliminary data.</text>
</comment>
<dbReference type="InterPro" id="IPR013087">
    <property type="entry name" value="Znf_C2H2_type"/>
</dbReference>
<organism evidence="2 3">
    <name type="scientific">Trema orientale</name>
    <name type="common">Charcoal tree</name>
    <name type="synonym">Celtis orientalis</name>
    <dbReference type="NCBI Taxonomy" id="63057"/>
    <lineage>
        <taxon>Eukaryota</taxon>
        <taxon>Viridiplantae</taxon>
        <taxon>Streptophyta</taxon>
        <taxon>Embryophyta</taxon>
        <taxon>Tracheophyta</taxon>
        <taxon>Spermatophyta</taxon>
        <taxon>Magnoliopsida</taxon>
        <taxon>eudicotyledons</taxon>
        <taxon>Gunneridae</taxon>
        <taxon>Pentapetalae</taxon>
        <taxon>rosids</taxon>
        <taxon>fabids</taxon>
        <taxon>Rosales</taxon>
        <taxon>Cannabaceae</taxon>
        <taxon>Trema</taxon>
    </lineage>
</organism>
<protein>
    <submittedName>
        <fullName evidence="2">Zinc finger, C2H</fullName>
    </submittedName>
</protein>
<dbReference type="PROSITE" id="PS00028">
    <property type="entry name" value="ZINC_FINGER_C2H2_1"/>
    <property type="match status" value="1"/>
</dbReference>
<dbReference type="AlphaFoldDB" id="A0A2P5AHK9"/>